<sequence>MNSSSTVSAELGLRLVVPQQTVVPLVASLYYSKEDPYAIRIAFHVGLDEPVEWIFARELLAKGIEGREGLGDVVVWPSAVSAEGAADDVLNIELSSPFGQAHFEAPINEISDFLKRTHAIVPAGDETDFVDVEAELNDLIRKAQ</sequence>
<organism evidence="7 8">
    <name type="scientific">Trebonia kvetii</name>
    <dbReference type="NCBI Taxonomy" id="2480626"/>
    <lineage>
        <taxon>Bacteria</taxon>
        <taxon>Bacillati</taxon>
        <taxon>Actinomycetota</taxon>
        <taxon>Actinomycetes</taxon>
        <taxon>Streptosporangiales</taxon>
        <taxon>Treboniaceae</taxon>
        <taxon>Trebonia</taxon>
    </lineage>
</organism>
<keyword evidence="5" id="KW-0717">Septation</keyword>
<reference evidence="7 8" key="1">
    <citation type="submission" date="2018-11" db="EMBL/GenBank/DDBJ databases">
        <title>Trebonia kvetii gen.nov., sp.nov., a novel acidophilic actinobacterium, and proposal of the new actinobacterial family Treboniaceae fam. nov.</title>
        <authorList>
            <person name="Rapoport D."/>
            <person name="Sagova-Mareckova M."/>
            <person name="Sedlacek I."/>
            <person name="Provaznik J."/>
            <person name="Kralova S."/>
            <person name="Pavlinic D."/>
            <person name="Benes V."/>
            <person name="Kopecky J."/>
        </authorList>
    </citation>
    <scope>NUCLEOTIDE SEQUENCE [LARGE SCALE GENOMIC DNA]</scope>
    <source>
        <strain evidence="7 8">15Tr583</strain>
    </source>
</reference>
<dbReference type="AlphaFoldDB" id="A0A6P2BSB0"/>
<gene>
    <name evidence="7" type="ORF">EAS64_32495</name>
</gene>
<evidence type="ECO:0000256" key="4">
    <source>
        <dbReference type="ARBA" id="ARBA00022969"/>
    </source>
</evidence>
<dbReference type="GO" id="GO:0000917">
    <property type="term" value="P:division septum assembly"/>
    <property type="evidence" value="ECO:0007669"/>
    <property type="project" value="UniProtKB-KW"/>
</dbReference>
<dbReference type="GO" id="GO:0030428">
    <property type="term" value="C:cell septum"/>
    <property type="evidence" value="ECO:0007669"/>
    <property type="project" value="UniProtKB-SubCell"/>
</dbReference>
<protein>
    <submittedName>
        <fullName evidence="7">SsgA family sporulation/cell division regulator</fullName>
    </submittedName>
</protein>
<accession>A0A6P2BSB0</accession>
<dbReference type="GO" id="GO:0030435">
    <property type="term" value="P:sporulation resulting in formation of a cellular spore"/>
    <property type="evidence" value="ECO:0007669"/>
    <property type="project" value="UniProtKB-KW"/>
</dbReference>
<comment type="caution">
    <text evidence="7">The sequence shown here is derived from an EMBL/GenBank/DDBJ whole genome shotgun (WGS) entry which is preliminary data.</text>
</comment>
<evidence type="ECO:0000256" key="2">
    <source>
        <dbReference type="ARBA" id="ARBA00009323"/>
    </source>
</evidence>
<dbReference type="EMBL" id="RPFW01000007">
    <property type="protein sequence ID" value="TVZ01035.1"/>
    <property type="molecule type" value="Genomic_DNA"/>
</dbReference>
<evidence type="ECO:0000313" key="7">
    <source>
        <dbReference type="EMBL" id="TVZ01035.1"/>
    </source>
</evidence>
<name>A0A6P2BSB0_9ACTN</name>
<evidence type="ECO:0000256" key="6">
    <source>
        <dbReference type="ARBA" id="ARBA00023306"/>
    </source>
</evidence>
<dbReference type="InterPro" id="IPR006776">
    <property type="entry name" value="SsgB"/>
</dbReference>
<keyword evidence="6" id="KW-0131">Cell cycle</keyword>
<proteinExistence type="inferred from homology"/>
<dbReference type="OrthoDB" id="3853096at2"/>
<dbReference type="Pfam" id="PF04686">
    <property type="entry name" value="SsgA"/>
    <property type="match status" value="1"/>
</dbReference>
<comment type="similarity">
    <text evidence="2">Belongs to the SsgA family.</text>
</comment>
<dbReference type="Proteomes" id="UP000460272">
    <property type="component" value="Unassembled WGS sequence"/>
</dbReference>
<keyword evidence="4" id="KW-0749">Sporulation</keyword>
<dbReference type="RefSeq" id="WP_145859296.1">
    <property type="nucleotide sequence ID" value="NZ_RPFW01000007.1"/>
</dbReference>
<evidence type="ECO:0000256" key="1">
    <source>
        <dbReference type="ARBA" id="ARBA00004431"/>
    </source>
</evidence>
<dbReference type="InterPro" id="IPR038658">
    <property type="entry name" value="SsgB_sf"/>
</dbReference>
<evidence type="ECO:0000256" key="5">
    <source>
        <dbReference type="ARBA" id="ARBA00023210"/>
    </source>
</evidence>
<evidence type="ECO:0000313" key="8">
    <source>
        <dbReference type="Proteomes" id="UP000460272"/>
    </source>
</evidence>
<evidence type="ECO:0000256" key="3">
    <source>
        <dbReference type="ARBA" id="ARBA00022618"/>
    </source>
</evidence>
<keyword evidence="3 7" id="KW-0132">Cell division</keyword>
<keyword evidence="8" id="KW-1185">Reference proteome</keyword>
<comment type="subcellular location">
    <subcellularLocation>
        <location evidence="1">Cell septum</location>
    </subcellularLocation>
</comment>
<dbReference type="Gene3D" id="2.30.31.20">
    <property type="entry name" value="Sporulation-specific cell division protein SsgB"/>
    <property type="match status" value="1"/>
</dbReference>